<accession>A0A2B4RUT7</accession>
<name>A0A2B4RUT7_STYPI</name>
<dbReference type="Gene3D" id="1.10.287.110">
    <property type="entry name" value="DnaJ domain"/>
    <property type="match status" value="1"/>
</dbReference>
<dbReference type="OrthoDB" id="5983126at2759"/>
<gene>
    <name evidence="3" type="ORF">AWC38_SpisGene13271</name>
</gene>
<dbReference type="EMBL" id="LSMT01000247">
    <property type="protein sequence ID" value="PFX22214.1"/>
    <property type="molecule type" value="Genomic_DNA"/>
</dbReference>
<dbReference type="InterPro" id="IPR036869">
    <property type="entry name" value="J_dom_sf"/>
</dbReference>
<feature type="domain" description="J" evidence="2">
    <location>
        <begin position="134"/>
        <end position="204"/>
    </location>
</feature>
<proteinExistence type="predicted"/>
<feature type="transmembrane region" description="Helical" evidence="1">
    <location>
        <begin position="237"/>
        <end position="255"/>
    </location>
</feature>
<protein>
    <recommendedName>
        <fullName evidence="2">J domain-containing protein</fullName>
    </recommendedName>
</protein>
<keyword evidence="4" id="KW-1185">Reference proteome</keyword>
<keyword evidence="1" id="KW-0812">Transmembrane</keyword>
<feature type="transmembrane region" description="Helical" evidence="1">
    <location>
        <begin position="261"/>
        <end position="282"/>
    </location>
</feature>
<evidence type="ECO:0000256" key="1">
    <source>
        <dbReference type="SAM" id="Phobius"/>
    </source>
</evidence>
<evidence type="ECO:0000259" key="2">
    <source>
        <dbReference type="PROSITE" id="PS50076"/>
    </source>
</evidence>
<dbReference type="CDD" id="cd06257">
    <property type="entry name" value="DnaJ"/>
    <property type="match status" value="1"/>
</dbReference>
<dbReference type="SUPFAM" id="SSF46565">
    <property type="entry name" value="Chaperone J-domain"/>
    <property type="match status" value="1"/>
</dbReference>
<feature type="transmembrane region" description="Helical" evidence="1">
    <location>
        <begin position="303"/>
        <end position="331"/>
    </location>
</feature>
<dbReference type="STRING" id="50429.A0A2B4RUT7"/>
<dbReference type="AlphaFoldDB" id="A0A2B4RUT7"/>
<dbReference type="SMART" id="SM00271">
    <property type="entry name" value="DnaJ"/>
    <property type="match status" value="1"/>
</dbReference>
<comment type="caution">
    <text evidence="3">The sequence shown here is derived from an EMBL/GenBank/DDBJ whole genome shotgun (WGS) entry which is preliminary data.</text>
</comment>
<evidence type="ECO:0000313" key="4">
    <source>
        <dbReference type="Proteomes" id="UP000225706"/>
    </source>
</evidence>
<dbReference type="InterPro" id="IPR001623">
    <property type="entry name" value="DnaJ_domain"/>
</dbReference>
<dbReference type="PROSITE" id="PS50076">
    <property type="entry name" value="DNAJ_2"/>
    <property type="match status" value="1"/>
</dbReference>
<keyword evidence="1" id="KW-0472">Membrane</keyword>
<organism evidence="3 4">
    <name type="scientific">Stylophora pistillata</name>
    <name type="common">Smooth cauliflower coral</name>
    <dbReference type="NCBI Taxonomy" id="50429"/>
    <lineage>
        <taxon>Eukaryota</taxon>
        <taxon>Metazoa</taxon>
        <taxon>Cnidaria</taxon>
        <taxon>Anthozoa</taxon>
        <taxon>Hexacorallia</taxon>
        <taxon>Scleractinia</taxon>
        <taxon>Astrocoeniina</taxon>
        <taxon>Pocilloporidae</taxon>
        <taxon>Stylophora</taxon>
    </lineage>
</organism>
<sequence>MEQLIAGTAMPNDVQYKSLLIVNESRDAKITLYIYPRWDFVCWISFSSKIILPGEKYLYRSKDSYKFELVAGFEDKPKESLLEPKTWVADKLLKVTEDLRLIEGELEDFPLEKRVCLRRLQRDKELNVTSGKRNLYDILELDMDQIRKLPIEKQRDAIKKGFRKQIQRWHPDKNFGDEENAKEIIMAQEILLNDEMRARYHNEADYDRGWLSFKRYKAILNPERFTTEQKEAYKKRILMFAASVGIAICGIGLTIGTAGAAAPLVVAVGGVFGGAITGAGIQSLQHTVNKRSVVTEECNTKQWLLKAGIGLISGAAIGGAAVGITAGVVGLGSSAMESAVVTAGQYMGTGVGTGAVGGAVSSIASDIGRKFVDGEKVSLKQAACRATFGAAIGATEGIAGGVVSKAIVGGQSSAATANIQGEVGEQIAILTGAKRLTDVLVRNVSRAVTESGAEAVMGTAAQFVEERLDDSVENQSPGQHFLRGAINFASKTIKAGFRESSSALLSHSKNEIDVSKRAKKYSNLEVDIYDKSGARRGQVRQELFEENNEHLVKCEKSTCSATYQPLESEGLLENKTYSLPTVYEEAVVPCEQEDPLRANEHVNPVVDIEEEAGVNDYCGQVNLADQLLESDELSEDKTSPLLKVREEVGVLDKRESNPLEDTRIKYISEGAWFSRMIVSFFLNDEKITQQVSGSGKFITIPSPARGIKVKFQVSRPFWGDVMKYDRFKEAWFRPYEPHVFCYDNPTNRTFIVSGNLWWEAVMRVSDEYHDETKEL</sequence>
<dbReference type="Proteomes" id="UP000225706">
    <property type="component" value="Unassembled WGS sequence"/>
</dbReference>
<dbReference type="Pfam" id="PF00226">
    <property type="entry name" value="DnaJ"/>
    <property type="match status" value="1"/>
</dbReference>
<reference evidence="4" key="1">
    <citation type="journal article" date="2017" name="bioRxiv">
        <title>Comparative analysis of the genomes of Stylophora pistillata and Acropora digitifera provides evidence for extensive differences between species of corals.</title>
        <authorList>
            <person name="Voolstra C.R."/>
            <person name="Li Y."/>
            <person name="Liew Y.J."/>
            <person name="Baumgarten S."/>
            <person name="Zoccola D."/>
            <person name="Flot J.-F."/>
            <person name="Tambutte S."/>
            <person name="Allemand D."/>
            <person name="Aranda M."/>
        </authorList>
    </citation>
    <scope>NUCLEOTIDE SEQUENCE [LARGE SCALE GENOMIC DNA]</scope>
</reference>
<keyword evidence="1" id="KW-1133">Transmembrane helix</keyword>
<evidence type="ECO:0000313" key="3">
    <source>
        <dbReference type="EMBL" id="PFX22214.1"/>
    </source>
</evidence>